<protein>
    <submittedName>
        <fullName evidence="1">Uncharacterized protein</fullName>
    </submittedName>
</protein>
<reference evidence="1 2" key="1">
    <citation type="journal article" date="2019" name="Fungal Biol. Biotechnol.">
        <title>Draft genome sequence of fastidious pathogen Ceratobasidium theobromae, which causes vascular-streak dieback in Theobroma cacao.</title>
        <authorList>
            <person name="Ali S.S."/>
            <person name="Asman A."/>
            <person name="Shao J."/>
            <person name="Firmansyah A.P."/>
            <person name="Susilo A.W."/>
            <person name="Rosmana A."/>
            <person name="McMahon P."/>
            <person name="Junaid M."/>
            <person name="Guest D."/>
            <person name="Kheng T.Y."/>
            <person name="Meinhardt L.W."/>
            <person name="Bailey B.A."/>
        </authorList>
    </citation>
    <scope>NUCLEOTIDE SEQUENCE [LARGE SCALE GENOMIC DNA]</scope>
    <source>
        <strain evidence="1 2">CT2</strain>
    </source>
</reference>
<gene>
    <name evidence="1" type="ORF">CTheo_4177</name>
</gene>
<comment type="caution">
    <text evidence="1">The sequence shown here is derived from an EMBL/GenBank/DDBJ whole genome shotgun (WGS) entry which is preliminary data.</text>
</comment>
<keyword evidence="2" id="KW-1185">Reference proteome</keyword>
<name>A0A5N5QLA8_9AGAM</name>
<proteinExistence type="predicted"/>
<sequence>MASFMSLPGELTAIIRQNIPCHDLSTHLALYIVSRGARLALYDEDVWRDLCYANGLGGIFSRGVVECWRKSALIFARYHERMGESHCRRYGPLQWAIASKPTAAPSLHYMHPLLELHPAFASLSFDRRALVLGHGLGAAYVHTQPWDGIDHRARTIADQIADVTPTQLEHHVGAYSLAAVPTVSELSIVFDHWGASLDESTAKEACSFTSELARVHRQDGVRVIDVVEGILKWLMTPLSGNQVDKLVELDRLLDPELYAMLEFSTDPDTLAAYWKRKYQRRGDVFKANFAGLRIVEDAPNTVRVVWCPEIRFTTLGHDGIVNAKEIGDLAVDDNWLVNQINRVAALDLI</sequence>
<evidence type="ECO:0000313" key="1">
    <source>
        <dbReference type="EMBL" id="KAB5592353.1"/>
    </source>
</evidence>
<dbReference type="OrthoDB" id="3146735at2759"/>
<dbReference type="EMBL" id="SSOP01000067">
    <property type="protein sequence ID" value="KAB5592353.1"/>
    <property type="molecule type" value="Genomic_DNA"/>
</dbReference>
<dbReference type="AlphaFoldDB" id="A0A5N5QLA8"/>
<dbReference type="Proteomes" id="UP000383932">
    <property type="component" value="Unassembled WGS sequence"/>
</dbReference>
<organism evidence="1 2">
    <name type="scientific">Ceratobasidium theobromae</name>
    <dbReference type="NCBI Taxonomy" id="1582974"/>
    <lineage>
        <taxon>Eukaryota</taxon>
        <taxon>Fungi</taxon>
        <taxon>Dikarya</taxon>
        <taxon>Basidiomycota</taxon>
        <taxon>Agaricomycotina</taxon>
        <taxon>Agaricomycetes</taxon>
        <taxon>Cantharellales</taxon>
        <taxon>Ceratobasidiaceae</taxon>
        <taxon>Ceratobasidium</taxon>
    </lineage>
</organism>
<evidence type="ECO:0000313" key="2">
    <source>
        <dbReference type="Proteomes" id="UP000383932"/>
    </source>
</evidence>
<accession>A0A5N5QLA8</accession>